<keyword evidence="1" id="KW-0472">Membrane</keyword>
<dbReference type="AlphaFoldDB" id="A0A6M1UAV2"/>
<evidence type="ECO:0000313" key="3">
    <source>
        <dbReference type="Proteomes" id="UP000474758"/>
    </source>
</evidence>
<proteinExistence type="predicted"/>
<evidence type="ECO:0000313" key="2">
    <source>
        <dbReference type="EMBL" id="NGQ92341.1"/>
    </source>
</evidence>
<protein>
    <submittedName>
        <fullName evidence="2">Uncharacterized protein</fullName>
    </submittedName>
</protein>
<keyword evidence="1" id="KW-0812">Transmembrane</keyword>
<evidence type="ECO:0000256" key="1">
    <source>
        <dbReference type="SAM" id="Phobius"/>
    </source>
</evidence>
<dbReference type="RefSeq" id="WP_165051890.1">
    <property type="nucleotide sequence ID" value="NZ_JAALFE010000016.1"/>
</dbReference>
<keyword evidence="3" id="KW-1185">Reference proteome</keyword>
<name>A0A6M1UAV2_9RHOB</name>
<comment type="caution">
    <text evidence="2">The sequence shown here is derived from an EMBL/GenBank/DDBJ whole genome shotgun (WGS) entry which is preliminary data.</text>
</comment>
<accession>A0A6M1UAV2</accession>
<organism evidence="2 3">
    <name type="scientific">Paragemmobacter kunshanensis</name>
    <dbReference type="NCBI Taxonomy" id="2583234"/>
    <lineage>
        <taxon>Bacteria</taxon>
        <taxon>Pseudomonadati</taxon>
        <taxon>Pseudomonadota</taxon>
        <taxon>Alphaproteobacteria</taxon>
        <taxon>Rhodobacterales</taxon>
        <taxon>Paracoccaceae</taxon>
        <taxon>Paragemmobacter</taxon>
    </lineage>
</organism>
<dbReference type="EMBL" id="JAALFE010000016">
    <property type="protein sequence ID" value="NGQ92341.1"/>
    <property type="molecule type" value="Genomic_DNA"/>
</dbReference>
<keyword evidence="1" id="KW-1133">Transmembrane helix</keyword>
<feature type="transmembrane region" description="Helical" evidence="1">
    <location>
        <begin position="318"/>
        <end position="341"/>
    </location>
</feature>
<sequence>MFRRLARHAMTLVIAGSLALTLLSAGRIAMDPTLAPLRAATTSEITAAIDRELARLSPGTIPARITEHLAADRRDWVVLQSLRDLATELGQPLPPETQAAYDAAWEEDSGLWANAANCAACALDPAACTLSTFMMCQAPIMLTPIGDLATITDAGIDYMAGAEVDRIAVTLSIIGLGATATVVATAGTSAAAKLGASALKTARAMNRLSPRLTALTTRAATDGVDWIALRRARSLDDVALSLRADAFAPLVSIAADLDRIRGATDTTTALHLLPLIDDANDARRLADATQALGPRITARAEVLGKARLLRATTRVTGIGYALITGMVGLILSVGLFLASALQTRLFAALRRRAAAADQAETD</sequence>
<dbReference type="Proteomes" id="UP000474758">
    <property type="component" value="Unassembled WGS sequence"/>
</dbReference>
<gene>
    <name evidence="2" type="ORF">G5V65_15695</name>
</gene>
<reference evidence="2 3" key="1">
    <citation type="submission" date="2020-02" db="EMBL/GenBank/DDBJ databases">
        <title>Rhodobacter translucens sp. nov., a novel bacterium isolated from activated sludge.</title>
        <authorList>
            <person name="Liu J."/>
        </authorList>
    </citation>
    <scope>NUCLEOTIDE SEQUENCE [LARGE SCALE GENOMIC DNA]</scope>
    <source>
        <strain evidence="2 3">HX-7-19</strain>
    </source>
</reference>